<accession>A0AA35W5H3</accession>
<dbReference type="AlphaFoldDB" id="A0AA35W5H3"/>
<sequence length="54" mass="6170">QVKCISWCIRGSEAGVLFEESHEAALRIHKPPGWFFEMSSWYFKEALSTACSMS</sequence>
<dbReference type="Proteomes" id="UP001174909">
    <property type="component" value="Unassembled WGS sequence"/>
</dbReference>
<comment type="caution">
    <text evidence="1">The sequence shown here is derived from an EMBL/GenBank/DDBJ whole genome shotgun (WGS) entry which is preliminary data.</text>
</comment>
<evidence type="ECO:0000313" key="1">
    <source>
        <dbReference type="EMBL" id="CAI8008109.1"/>
    </source>
</evidence>
<dbReference type="EMBL" id="CASHTH010000815">
    <property type="protein sequence ID" value="CAI8008109.1"/>
    <property type="molecule type" value="Genomic_DNA"/>
</dbReference>
<protein>
    <submittedName>
        <fullName evidence="1">Uncharacterized protein</fullName>
    </submittedName>
</protein>
<evidence type="ECO:0000313" key="2">
    <source>
        <dbReference type="Proteomes" id="UP001174909"/>
    </source>
</evidence>
<gene>
    <name evidence="1" type="ORF">GBAR_LOCUS5599</name>
</gene>
<keyword evidence="2" id="KW-1185">Reference proteome</keyword>
<proteinExistence type="predicted"/>
<reference evidence="1" key="1">
    <citation type="submission" date="2023-03" db="EMBL/GenBank/DDBJ databases">
        <authorList>
            <person name="Steffen K."/>
            <person name="Cardenas P."/>
        </authorList>
    </citation>
    <scope>NUCLEOTIDE SEQUENCE</scope>
</reference>
<organism evidence="1 2">
    <name type="scientific">Geodia barretti</name>
    <name type="common">Barrett's horny sponge</name>
    <dbReference type="NCBI Taxonomy" id="519541"/>
    <lineage>
        <taxon>Eukaryota</taxon>
        <taxon>Metazoa</taxon>
        <taxon>Porifera</taxon>
        <taxon>Demospongiae</taxon>
        <taxon>Heteroscleromorpha</taxon>
        <taxon>Tetractinellida</taxon>
        <taxon>Astrophorina</taxon>
        <taxon>Geodiidae</taxon>
        <taxon>Geodia</taxon>
    </lineage>
</organism>
<feature type="non-terminal residue" evidence="1">
    <location>
        <position position="1"/>
    </location>
</feature>
<name>A0AA35W5H3_GEOBA</name>